<organism evidence="1 2">
    <name type="scientific">Halomarina rubra</name>
    <dbReference type="NCBI Taxonomy" id="2071873"/>
    <lineage>
        <taxon>Archaea</taxon>
        <taxon>Methanobacteriati</taxon>
        <taxon>Methanobacteriota</taxon>
        <taxon>Stenosarchaea group</taxon>
        <taxon>Halobacteria</taxon>
        <taxon>Halobacteriales</taxon>
        <taxon>Natronomonadaceae</taxon>
        <taxon>Halomarina</taxon>
    </lineage>
</organism>
<evidence type="ECO:0000313" key="2">
    <source>
        <dbReference type="Proteomes" id="UP001597187"/>
    </source>
</evidence>
<comment type="caution">
    <text evidence="1">The sequence shown here is derived from an EMBL/GenBank/DDBJ whole genome shotgun (WGS) entry which is preliminary data.</text>
</comment>
<dbReference type="RefSeq" id="WP_250873501.1">
    <property type="nucleotide sequence ID" value="NZ_JALXFV010000004.1"/>
</dbReference>
<sequence length="174" mass="18519">MHRRALLTSLVTVPLAGCTSVLGGSDATRVDTPTETPVRAVPASFETLGGYVGPNDEPRATAHAGERRVVVTGRAHLDGCHEFHLGDVTLVDRTVVVVVDQSPLFDDLDEYDCGAADIDYRVALQVDPDRVDTVAVDHRHPEFGTTFETTVDPSVATTIEGHGSPVVSTTAEES</sequence>
<keyword evidence="2" id="KW-1185">Reference proteome</keyword>
<accession>A0ABD6AUF7</accession>
<gene>
    <name evidence="1" type="ORF">ACFSBT_09570</name>
</gene>
<dbReference type="EMBL" id="JBHUDC010000004">
    <property type="protein sequence ID" value="MFD1513525.1"/>
    <property type="molecule type" value="Genomic_DNA"/>
</dbReference>
<dbReference type="AlphaFoldDB" id="A0ABD6AUF7"/>
<protein>
    <recommendedName>
        <fullName evidence="3">Lipoprotein</fullName>
    </recommendedName>
</protein>
<proteinExistence type="predicted"/>
<evidence type="ECO:0008006" key="3">
    <source>
        <dbReference type="Google" id="ProtNLM"/>
    </source>
</evidence>
<reference evidence="1 2" key="1">
    <citation type="journal article" date="2019" name="Int. J. Syst. Evol. Microbiol.">
        <title>The Global Catalogue of Microorganisms (GCM) 10K type strain sequencing project: providing services to taxonomists for standard genome sequencing and annotation.</title>
        <authorList>
            <consortium name="The Broad Institute Genomics Platform"/>
            <consortium name="The Broad Institute Genome Sequencing Center for Infectious Disease"/>
            <person name="Wu L."/>
            <person name="Ma J."/>
        </authorList>
    </citation>
    <scope>NUCLEOTIDE SEQUENCE [LARGE SCALE GENOMIC DNA]</scope>
    <source>
        <strain evidence="1 2">CGMCC 1.12563</strain>
    </source>
</reference>
<name>A0ABD6AUF7_9EURY</name>
<evidence type="ECO:0000313" key="1">
    <source>
        <dbReference type="EMBL" id="MFD1513525.1"/>
    </source>
</evidence>
<dbReference type="Proteomes" id="UP001597187">
    <property type="component" value="Unassembled WGS sequence"/>
</dbReference>